<dbReference type="InterPro" id="IPR004027">
    <property type="entry name" value="SEC_C_motif"/>
</dbReference>
<dbReference type="OrthoDB" id="9814022at2"/>
<reference evidence="1 2" key="1">
    <citation type="submission" date="2018-04" db="EMBL/GenBank/DDBJ databases">
        <title>Genomic Encyclopedia of Archaeal and Bacterial Type Strains, Phase II (KMG-II): from individual species to whole genera.</title>
        <authorList>
            <person name="Goeker M."/>
        </authorList>
    </citation>
    <scope>NUCLEOTIDE SEQUENCE [LARGE SCALE GENOMIC DNA]</scope>
    <source>
        <strain evidence="1 2">DSM 18806</strain>
    </source>
</reference>
<organism evidence="1 2">
    <name type="scientific">Trichococcus patagoniensis</name>
    <dbReference type="NCBI Taxonomy" id="382641"/>
    <lineage>
        <taxon>Bacteria</taxon>
        <taxon>Bacillati</taxon>
        <taxon>Bacillota</taxon>
        <taxon>Bacilli</taxon>
        <taxon>Lactobacillales</taxon>
        <taxon>Carnobacteriaceae</taxon>
        <taxon>Trichococcus</taxon>
    </lineage>
</organism>
<evidence type="ECO:0000313" key="2">
    <source>
        <dbReference type="Proteomes" id="UP000244161"/>
    </source>
</evidence>
<dbReference type="AlphaFoldDB" id="A0A2T5IQ90"/>
<dbReference type="RefSeq" id="WP_108031571.1">
    <property type="nucleotide sequence ID" value="NZ_QAOM01000002.1"/>
</dbReference>
<proteinExistence type="predicted"/>
<name>A0A2T5IQ90_9LACT</name>
<evidence type="ECO:0000313" key="1">
    <source>
        <dbReference type="EMBL" id="PTQ85979.1"/>
    </source>
</evidence>
<dbReference type="EMBL" id="QAOM01000002">
    <property type="protein sequence ID" value="PTQ85979.1"/>
    <property type="molecule type" value="Genomic_DNA"/>
</dbReference>
<dbReference type="SUPFAM" id="SSF103642">
    <property type="entry name" value="Sec-C motif"/>
    <property type="match status" value="1"/>
</dbReference>
<dbReference type="Pfam" id="PF02810">
    <property type="entry name" value="SEC-C"/>
    <property type="match status" value="1"/>
</dbReference>
<keyword evidence="2" id="KW-1185">Reference proteome</keyword>
<protein>
    <submittedName>
        <fullName evidence="1">SEC-C motif-containing protein</fullName>
    </submittedName>
</protein>
<dbReference type="Proteomes" id="UP000244161">
    <property type="component" value="Unassembled WGS sequence"/>
</dbReference>
<sequence length="249" mass="29250">MSQLTDYIIALTNLYGMIQKDILVEIYNTQNEEPISIGEVEAYLENPPAELKKGHTYPHQDYFVHETILEFNDFEPMLQKKGNKPFYVPAKEELLRYTDDRYFEKSAAYRALYRFVKKNLFKGNELRTKDLCEEIHDGFAIDLGMQFVSKALERADVVFDSEQQAQEMMSLVMEMSNHIRLWEHNGNTPQEIFEEFEKPHLRPLPDKPYRARAVNVFPFEKKVKIGRNDPCPCGSGKKYKNCCMNKQEE</sequence>
<gene>
    <name evidence="1" type="ORF">C8U37_10282</name>
</gene>
<dbReference type="Gene3D" id="3.10.450.50">
    <property type="match status" value="1"/>
</dbReference>
<comment type="caution">
    <text evidence="1">The sequence shown here is derived from an EMBL/GenBank/DDBJ whole genome shotgun (WGS) entry which is preliminary data.</text>
</comment>
<accession>A0A2T5IQ90</accession>